<gene>
    <name evidence="1" type="ORF">K488DRAFT_44046</name>
</gene>
<proteinExistence type="predicted"/>
<evidence type="ECO:0000313" key="1">
    <source>
        <dbReference type="EMBL" id="KAI0035065.1"/>
    </source>
</evidence>
<protein>
    <submittedName>
        <fullName evidence="1">MFS general substrate transporter</fullName>
    </submittedName>
</protein>
<accession>A0ACB8QTJ7</accession>
<keyword evidence="2" id="KW-1185">Reference proteome</keyword>
<reference evidence="1" key="1">
    <citation type="submission" date="2021-02" db="EMBL/GenBank/DDBJ databases">
        <authorList>
            <consortium name="DOE Joint Genome Institute"/>
            <person name="Ahrendt S."/>
            <person name="Looney B.P."/>
            <person name="Miyauchi S."/>
            <person name="Morin E."/>
            <person name="Drula E."/>
            <person name="Courty P.E."/>
            <person name="Chicoki N."/>
            <person name="Fauchery L."/>
            <person name="Kohler A."/>
            <person name="Kuo A."/>
            <person name="Labutti K."/>
            <person name="Pangilinan J."/>
            <person name="Lipzen A."/>
            <person name="Riley R."/>
            <person name="Andreopoulos W."/>
            <person name="He G."/>
            <person name="Johnson J."/>
            <person name="Barry K.W."/>
            <person name="Grigoriev I.V."/>
            <person name="Nagy L."/>
            <person name="Hibbett D."/>
            <person name="Henrissat B."/>
            <person name="Matheny P.B."/>
            <person name="Labbe J."/>
            <person name="Martin F."/>
        </authorList>
    </citation>
    <scope>NUCLEOTIDE SEQUENCE</scope>
    <source>
        <strain evidence="1">EC-137</strain>
    </source>
</reference>
<comment type="caution">
    <text evidence="1">The sequence shown here is derived from an EMBL/GenBank/DDBJ whole genome shotgun (WGS) entry which is preliminary data.</text>
</comment>
<dbReference type="Proteomes" id="UP000814128">
    <property type="component" value="Unassembled WGS sequence"/>
</dbReference>
<evidence type="ECO:0000313" key="2">
    <source>
        <dbReference type="Proteomes" id="UP000814128"/>
    </source>
</evidence>
<organism evidence="1 2">
    <name type="scientific">Vararia minispora EC-137</name>
    <dbReference type="NCBI Taxonomy" id="1314806"/>
    <lineage>
        <taxon>Eukaryota</taxon>
        <taxon>Fungi</taxon>
        <taxon>Dikarya</taxon>
        <taxon>Basidiomycota</taxon>
        <taxon>Agaricomycotina</taxon>
        <taxon>Agaricomycetes</taxon>
        <taxon>Russulales</taxon>
        <taxon>Lachnocladiaceae</taxon>
        <taxon>Vararia</taxon>
    </lineage>
</organism>
<sequence length="485" mass="52184">MGSKSGSTEALELPTLPGAAPSDFVAEEHSRLESLNFASPEDEESGESVSNLPPVDGGFGSWSYARLTRCSSLASAFLVEMLVWGFPSAFGSFLEAYLREDDIVSQPHATSLLPLIGTLSTGIMYCSGPISYPLSSRFRQYRRPAMWLGMTISWASLFGASFTRKVTNLLLLQGVLYSLGGVILYPAAISYMSEWFIAKRGLALGVIDGGTAAGGLIIPLFLPKLISTYGSSLTLRYFSFGYLIGTMIVLPFIRPRLSERGTVIRPSQRVSNNAWARSPHWWLILLVNMIQGFAWFVPVIWLPTYTAELGVSSSTASLSLAFLNGASFISRLSFGTLSDYFSPWPLACAVLSSASVVTFLLWGVAGHALAGTIIFALAFGGLTGGWTSMWSAFTKPIAKDDISLYVSLFGHLMFTRGLGNVLSTPISNGLSSAQGSNNSGLYKRATGFEVAGGRFGSMIVFTGSCLAAGAAISFFAWWRERAGRQ</sequence>
<dbReference type="EMBL" id="MU273490">
    <property type="protein sequence ID" value="KAI0035065.1"/>
    <property type="molecule type" value="Genomic_DNA"/>
</dbReference>
<name>A0ACB8QTJ7_9AGAM</name>
<reference evidence="1" key="2">
    <citation type="journal article" date="2022" name="New Phytol.">
        <title>Evolutionary transition to the ectomycorrhizal habit in the genomes of a hyperdiverse lineage of mushroom-forming fungi.</title>
        <authorList>
            <person name="Looney B."/>
            <person name="Miyauchi S."/>
            <person name="Morin E."/>
            <person name="Drula E."/>
            <person name="Courty P.E."/>
            <person name="Kohler A."/>
            <person name="Kuo A."/>
            <person name="LaButti K."/>
            <person name="Pangilinan J."/>
            <person name="Lipzen A."/>
            <person name="Riley R."/>
            <person name="Andreopoulos W."/>
            <person name="He G."/>
            <person name="Johnson J."/>
            <person name="Nolan M."/>
            <person name="Tritt A."/>
            <person name="Barry K.W."/>
            <person name="Grigoriev I.V."/>
            <person name="Nagy L.G."/>
            <person name="Hibbett D."/>
            <person name="Henrissat B."/>
            <person name="Matheny P.B."/>
            <person name="Labbe J."/>
            <person name="Martin F.M."/>
        </authorList>
    </citation>
    <scope>NUCLEOTIDE SEQUENCE</scope>
    <source>
        <strain evidence="1">EC-137</strain>
    </source>
</reference>